<gene>
    <name evidence="2" type="ORF">ACD_71C00009G0002</name>
</gene>
<evidence type="ECO:0000256" key="1">
    <source>
        <dbReference type="SAM" id="MobiDB-lite"/>
    </source>
</evidence>
<reference evidence="2" key="1">
    <citation type="journal article" date="2012" name="Science">
        <title>Fermentation, hydrogen, and sulfur metabolism in multiple uncultivated bacterial phyla.</title>
        <authorList>
            <person name="Wrighton K.C."/>
            <person name="Thomas B.C."/>
            <person name="Sharon I."/>
            <person name="Miller C.S."/>
            <person name="Castelle C.J."/>
            <person name="VerBerkmoes N.C."/>
            <person name="Wilkins M.J."/>
            <person name="Hettich R.L."/>
            <person name="Lipton M.S."/>
            <person name="Williams K.H."/>
            <person name="Long P.E."/>
            <person name="Banfield J.F."/>
        </authorList>
    </citation>
    <scope>NUCLEOTIDE SEQUENCE [LARGE SCALE GENOMIC DNA]</scope>
</reference>
<proteinExistence type="predicted"/>
<dbReference type="EMBL" id="AMFJ01028740">
    <property type="protein sequence ID" value="EKD44775.1"/>
    <property type="molecule type" value="Genomic_DNA"/>
</dbReference>
<evidence type="ECO:0000313" key="2">
    <source>
        <dbReference type="EMBL" id="EKD44775.1"/>
    </source>
</evidence>
<organism evidence="2">
    <name type="scientific">uncultured bacterium</name>
    <name type="common">gcode 4</name>
    <dbReference type="NCBI Taxonomy" id="1234023"/>
    <lineage>
        <taxon>Bacteria</taxon>
        <taxon>environmental samples</taxon>
    </lineage>
</organism>
<sequence>MPKPTKKEKKEVPVEIIEVTEVIVEEKPKPTPPKPPISRSGPTFPAANQFRGGQHGNMFSGKRRPGRAANRGR</sequence>
<accession>K1YPA5</accession>
<protein>
    <submittedName>
        <fullName evidence="2">Uncharacterized protein</fullName>
    </submittedName>
</protein>
<feature type="compositionally biased region" description="Basic residues" evidence="1">
    <location>
        <begin position="61"/>
        <end position="73"/>
    </location>
</feature>
<name>K1YPA5_9BACT</name>
<dbReference type="AlphaFoldDB" id="K1YPA5"/>
<comment type="caution">
    <text evidence="2">The sequence shown here is derived from an EMBL/GenBank/DDBJ whole genome shotgun (WGS) entry which is preliminary data.</text>
</comment>
<feature type="region of interest" description="Disordered" evidence="1">
    <location>
        <begin position="24"/>
        <end position="73"/>
    </location>
</feature>